<dbReference type="SMART" id="SM00448">
    <property type="entry name" value="REC"/>
    <property type="match status" value="1"/>
</dbReference>
<dbReference type="Gene3D" id="2.30.30.40">
    <property type="entry name" value="SH3 Domains"/>
    <property type="match status" value="1"/>
</dbReference>
<dbReference type="InterPro" id="IPR005467">
    <property type="entry name" value="His_kinase_dom"/>
</dbReference>
<evidence type="ECO:0000256" key="1">
    <source>
        <dbReference type="ARBA" id="ARBA00000085"/>
    </source>
</evidence>
<reference evidence="13" key="1">
    <citation type="submission" date="2019-12" db="EMBL/GenBank/DDBJ databases">
        <title>High-Quality draft genome sequences of three cyanobacteria isolated from the limestone walls of the Old Cathedral of Coimbra.</title>
        <authorList>
            <person name="Tiago I."/>
            <person name="Soares F."/>
            <person name="Portugal A."/>
        </authorList>
    </citation>
    <scope>NUCLEOTIDE SEQUENCE [LARGE SCALE GENOMIC DNA]</scope>
    <source>
        <strain evidence="13">C</strain>
    </source>
</reference>
<dbReference type="Gene3D" id="1.20.120.160">
    <property type="entry name" value="HPT domain"/>
    <property type="match status" value="1"/>
</dbReference>
<dbReference type="InterPro" id="IPR001789">
    <property type="entry name" value="Sig_transdc_resp-reg_receiver"/>
</dbReference>
<keyword evidence="5" id="KW-0418">Kinase</keyword>
<dbReference type="InterPro" id="IPR004358">
    <property type="entry name" value="Sig_transdc_His_kin-like_C"/>
</dbReference>
<feature type="domain" description="Response regulatory" evidence="11">
    <location>
        <begin position="948"/>
        <end position="1063"/>
    </location>
</feature>
<dbReference type="InterPro" id="IPR003594">
    <property type="entry name" value="HATPase_dom"/>
</dbReference>
<dbReference type="AlphaFoldDB" id="A0A8K2A6N3"/>
<dbReference type="EC" id="2.7.13.3" evidence="2"/>
<dbReference type="InterPro" id="IPR008207">
    <property type="entry name" value="Sig_transdc_His_kin_Hpt_dom"/>
</dbReference>
<dbReference type="InterPro" id="IPR036061">
    <property type="entry name" value="CheW-like_dom_sf"/>
</dbReference>
<organism evidence="13 14">
    <name type="scientific">Petrachloros mirabilis ULC683</name>
    <dbReference type="NCBI Taxonomy" id="2781853"/>
    <lineage>
        <taxon>Bacteria</taxon>
        <taxon>Bacillati</taxon>
        <taxon>Cyanobacteriota</taxon>
        <taxon>Cyanophyceae</taxon>
        <taxon>Synechococcales</taxon>
        <taxon>Petrachlorosaceae</taxon>
        <taxon>Petrachloros</taxon>
        <taxon>Petrachloros mirabilis</taxon>
    </lineage>
</organism>
<evidence type="ECO:0000259" key="12">
    <source>
        <dbReference type="PROSITE" id="PS50894"/>
    </source>
</evidence>
<dbReference type="Gene3D" id="3.40.50.2300">
    <property type="match status" value="1"/>
</dbReference>
<evidence type="ECO:0000256" key="8">
    <source>
        <dbReference type="PROSITE-ProRule" id="PRU00169"/>
    </source>
</evidence>
<dbReference type="FunFam" id="3.30.565.10:FF:000016">
    <property type="entry name" value="Chemotaxis protein CheA, putative"/>
    <property type="match status" value="1"/>
</dbReference>
<evidence type="ECO:0000256" key="9">
    <source>
        <dbReference type="SAM" id="MobiDB-lite"/>
    </source>
</evidence>
<dbReference type="PROSITE" id="PS50894">
    <property type="entry name" value="HPT"/>
    <property type="match status" value="1"/>
</dbReference>
<dbReference type="SUPFAM" id="SSF55874">
    <property type="entry name" value="ATPase domain of HSP90 chaperone/DNA topoisomerase II/histidine kinase"/>
    <property type="match status" value="1"/>
</dbReference>
<dbReference type="Gene3D" id="3.30.565.10">
    <property type="entry name" value="Histidine kinase-like ATPase, C-terminal domain"/>
    <property type="match status" value="1"/>
</dbReference>
<dbReference type="GO" id="GO:0006935">
    <property type="term" value="P:chemotaxis"/>
    <property type="evidence" value="ECO:0007669"/>
    <property type="project" value="InterPro"/>
</dbReference>
<feature type="modified residue" description="4-aspartylphosphate" evidence="8">
    <location>
        <position position="998"/>
    </location>
</feature>
<dbReference type="InterPro" id="IPR036641">
    <property type="entry name" value="HPT_dom_sf"/>
</dbReference>
<keyword evidence="6" id="KW-0902">Two-component regulatory system</keyword>
<dbReference type="Pfam" id="PF02518">
    <property type="entry name" value="HATPase_c"/>
    <property type="match status" value="1"/>
</dbReference>
<dbReference type="EMBL" id="WVIC01000010">
    <property type="protein sequence ID" value="NCJ06199.1"/>
    <property type="molecule type" value="Genomic_DNA"/>
</dbReference>
<dbReference type="PANTHER" id="PTHR43395">
    <property type="entry name" value="SENSOR HISTIDINE KINASE CHEA"/>
    <property type="match status" value="1"/>
</dbReference>
<evidence type="ECO:0000256" key="3">
    <source>
        <dbReference type="ARBA" id="ARBA00022553"/>
    </source>
</evidence>
<protein>
    <recommendedName>
        <fullName evidence="2">histidine kinase</fullName>
        <ecNumber evidence="2">2.7.13.3</ecNumber>
    </recommendedName>
</protein>
<evidence type="ECO:0000256" key="2">
    <source>
        <dbReference type="ARBA" id="ARBA00012438"/>
    </source>
</evidence>
<dbReference type="InterPro" id="IPR011006">
    <property type="entry name" value="CheY-like_superfamily"/>
</dbReference>
<comment type="caution">
    <text evidence="13">The sequence shown here is derived from an EMBL/GenBank/DDBJ whole genome shotgun (WGS) entry which is preliminary data.</text>
</comment>
<dbReference type="SUPFAM" id="SSF47226">
    <property type="entry name" value="Histidine-containing phosphotransfer domain, HPT domain"/>
    <property type="match status" value="1"/>
</dbReference>
<gene>
    <name evidence="13" type="ORF">GS597_06635</name>
</gene>
<evidence type="ECO:0000256" key="4">
    <source>
        <dbReference type="ARBA" id="ARBA00022679"/>
    </source>
</evidence>
<evidence type="ECO:0000313" key="14">
    <source>
        <dbReference type="Proteomes" id="UP000607397"/>
    </source>
</evidence>
<dbReference type="PROSITE" id="PS50109">
    <property type="entry name" value="HIS_KIN"/>
    <property type="match status" value="1"/>
</dbReference>
<dbReference type="GO" id="GO:0004673">
    <property type="term" value="F:protein histidine kinase activity"/>
    <property type="evidence" value="ECO:0007669"/>
    <property type="project" value="UniProtKB-EC"/>
</dbReference>
<evidence type="ECO:0000259" key="10">
    <source>
        <dbReference type="PROSITE" id="PS50109"/>
    </source>
</evidence>
<dbReference type="Pfam" id="PF01627">
    <property type="entry name" value="Hpt"/>
    <property type="match status" value="1"/>
</dbReference>
<dbReference type="InterPro" id="IPR036890">
    <property type="entry name" value="HATPase_C_sf"/>
</dbReference>
<dbReference type="InterPro" id="IPR051315">
    <property type="entry name" value="Bact_Chemotaxis_CheA"/>
</dbReference>
<dbReference type="SUPFAM" id="SSF50341">
    <property type="entry name" value="CheW-like"/>
    <property type="match status" value="1"/>
</dbReference>
<dbReference type="PROSITE" id="PS50110">
    <property type="entry name" value="RESPONSE_REGULATORY"/>
    <property type="match status" value="1"/>
</dbReference>
<dbReference type="Pfam" id="PF00072">
    <property type="entry name" value="Response_reg"/>
    <property type="match status" value="1"/>
</dbReference>
<keyword evidence="14" id="KW-1185">Reference proteome</keyword>
<dbReference type="SMART" id="SM00387">
    <property type="entry name" value="HATPase_c"/>
    <property type="match status" value="1"/>
</dbReference>
<evidence type="ECO:0000256" key="6">
    <source>
        <dbReference type="ARBA" id="ARBA00023012"/>
    </source>
</evidence>
<evidence type="ECO:0000313" key="13">
    <source>
        <dbReference type="EMBL" id="NCJ06199.1"/>
    </source>
</evidence>
<keyword evidence="3 8" id="KW-0597">Phosphoprotein</keyword>
<dbReference type="GO" id="GO:0000160">
    <property type="term" value="P:phosphorelay signal transduction system"/>
    <property type="evidence" value="ECO:0007669"/>
    <property type="project" value="UniProtKB-KW"/>
</dbReference>
<dbReference type="SUPFAM" id="SSF52172">
    <property type="entry name" value="CheY-like"/>
    <property type="match status" value="1"/>
</dbReference>
<dbReference type="PANTHER" id="PTHR43395:SF1">
    <property type="entry name" value="CHEMOTAXIS PROTEIN CHEA"/>
    <property type="match status" value="1"/>
</dbReference>
<feature type="domain" description="Histidine kinase" evidence="10">
    <location>
        <begin position="652"/>
        <end position="787"/>
    </location>
</feature>
<evidence type="ECO:0000256" key="5">
    <source>
        <dbReference type="ARBA" id="ARBA00022777"/>
    </source>
</evidence>
<keyword evidence="4" id="KW-0808">Transferase</keyword>
<dbReference type="CDD" id="cd00088">
    <property type="entry name" value="HPT"/>
    <property type="match status" value="1"/>
</dbReference>
<dbReference type="RefSeq" id="WP_161824681.1">
    <property type="nucleotide sequence ID" value="NZ_WVIC01000010.1"/>
</dbReference>
<accession>A0A8K2A6N3</accession>
<name>A0A8K2A6N3_9CYAN</name>
<proteinExistence type="predicted"/>
<evidence type="ECO:0000259" key="11">
    <source>
        <dbReference type="PROSITE" id="PS50110"/>
    </source>
</evidence>
<evidence type="ECO:0000256" key="7">
    <source>
        <dbReference type="PROSITE-ProRule" id="PRU00110"/>
    </source>
</evidence>
<feature type="domain" description="HPt" evidence="12">
    <location>
        <begin position="17"/>
        <end position="123"/>
    </location>
</feature>
<sequence length="1074" mass="116908">MTVPPFSSDSAAIEAAEAQLQAELQAMFAVDTQQHLQAYATLVQQLSAETWREDIQDIYRAVHTIKGGAVTVEADAMLQTAMVLEDLLSDLRYQDPAPPLADGHLIQMLMEAGELLGSSLEITDGGEAAIAQVQPTVERVKTLHELIRQRYLPNWSELSQVHQEFAEQGFDLVVLELEMALSSLTASAPIPQEAQATAHQTLAHLRSIGQDLQLASGWTALIARSESLLGASQGAPWQQQWPIYLQVLKDCAKGGGHLTPALESALPPEYVPEIASPSEGISLPTLERPDPMALELELADLAIPAADEDWMPGLSAELDTEMASSFDFNLEPDFSLDLDALAISPDLDSTPSFLDAFGLADLNLEMNHPQTHLNGAEEMEASALASLSEGLTRDFDFDLPATLAQDLTSAPEELTLPESRSLPESLAAPSSTPMDAEMGLFPHQSEAAEPLLPAPSQSMPKSSEKAGVQIPVPLARLDQSSQRMVAALLTARSALTLSRTLQAHMAQMTTLTRESAQSITHLRQLQDDYALLRSLSDEQEAPNGLTLERYRQGYATINRLLENILRMSELGSELEGMTQQAVHGFSQLDRDIIRLKDGIESSRLVPFRNLSLRARAIVRDLTNRYGKPAQLVVEGEQVELDAGVVQQLEPALLHLLRNAYDHGLEAVDERLNQGKPVQGLVHLSVQRRGNLYRLSLQDDGRGIDAETVQRLAEAGGFPLTQTSTPANLLAVLCQPGFSSRAAVSEVSGRGVGMDVVAAQIARMGGRLSLTTQPGRGTTFQIEIPAPQLLVPCILLQVNDRTVAVPTEDIQETVLLSSVQVKRNNASATACSWTVTTERGTAPGFELLSYWQPGDHLWPETAIGLRTRVGGADYWLIADDLLEQAELLIQPLPSPLVPPAGMMGVSLQADGRLISVLDPEALVQVIQQTPALTHRPDEPESAVGSNTITILVVDDAALMRRRLESSLNTYGFTTHACQDGAEAWQWLQSNRMPDLVITDVEMPNMDGFTLIDRCRQAQFTMPILVVSSRLSEEWGHEAKRLGANDYLNKGFSTAELIQRVQQYCAPEPVPLGTEA</sequence>
<feature type="modified residue" description="Phosphohistidine" evidence="7">
    <location>
        <position position="63"/>
    </location>
</feature>
<dbReference type="PRINTS" id="PR00344">
    <property type="entry name" value="BCTRLSENSOR"/>
</dbReference>
<feature type="region of interest" description="Disordered" evidence="9">
    <location>
        <begin position="412"/>
        <end position="438"/>
    </location>
</feature>
<comment type="catalytic activity">
    <reaction evidence="1">
        <text>ATP + protein L-histidine = ADP + protein N-phospho-L-histidine.</text>
        <dbReference type="EC" id="2.7.13.3"/>
    </reaction>
</comment>
<dbReference type="Proteomes" id="UP000607397">
    <property type="component" value="Unassembled WGS sequence"/>
</dbReference>